<dbReference type="Pfam" id="PF13349">
    <property type="entry name" value="DUF4097"/>
    <property type="match status" value="1"/>
</dbReference>
<protein>
    <submittedName>
        <fullName evidence="2">DUF4097 and DUF4098 domain-containing protein YvlB</fullName>
    </submittedName>
</protein>
<dbReference type="PANTHER" id="PTHR34094">
    <property type="match status" value="1"/>
</dbReference>
<proteinExistence type="predicted"/>
<evidence type="ECO:0000313" key="3">
    <source>
        <dbReference type="Proteomes" id="UP000658225"/>
    </source>
</evidence>
<feature type="domain" description="DUF4097" evidence="1">
    <location>
        <begin position="47"/>
        <end position="300"/>
    </location>
</feature>
<sequence>MLNVKRLSIIALFLLLVGVIGSVLTYNLIQKPELVTEEIEIKEDSFTNIEISTNDARIELIPINEPNTLVEVSGHDSKNNFSASVTESTLTIVYKDSKKKFFSFDVFPKSPTLKVYVPKKLYDTIRVQSDYGSFSAKDIDASEVNVKANDGAIELRDINAASIITESDNGQIKAENLIGTTVKVKVNDGRTTLKSITADSISIVSDNGKIRLEEINGNLSAKANDGSIKLMTKTLDFPIEFSTDNGHIDIQTDNAPINASIRAQSDNGSITIFDEKKSHSVFGSGEHEINLSTNDGKIVVAKR</sequence>
<dbReference type="PANTHER" id="PTHR34094:SF1">
    <property type="entry name" value="PROTEIN FAM185A"/>
    <property type="match status" value="1"/>
</dbReference>
<comment type="caution">
    <text evidence="2">The sequence shown here is derived from an EMBL/GenBank/DDBJ whole genome shotgun (WGS) entry which is preliminary data.</text>
</comment>
<evidence type="ECO:0000259" key="1">
    <source>
        <dbReference type="Pfam" id="PF13349"/>
    </source>
</evidence>
<reference evidence="2" key="1">
    <citation type="submission" date="2020-10" db="EMBL/GenBank/DDBJ databases">
        <title>Genomic Encyclopedia of Type Strains, Phase IV (KMG-IV): sequencing the most valuable type-strain genomes for metagenomic binning, comparative biology and taxonomic classification.</title>
        <authorList>
            <person name="Goeker M."/>
        </authorList>
    </citation>
    <scope>NUCLEOTIDE SEQUENCE</scope>
    <source>
        <strain evidence="2">DSM 13886</strain>
    </source>
</reference>
<name>A0A927R3R7_9BACL</name>
<evidence type="ECO:0000313" key="2">
    <source>
        <dbReference type="EMBL" id="MBE1555391.1"/>
    </source>
</evidence>
<accession>A0A927R3R7</accession>
<dbReference type="InterPro" id="IPR025164">
    <property type="entry name" value="Toastrack_DUF4097"/>
</dbReference>
<dbReference type="Proteomes" id="UP000658225">
    <property type="component" value="Unassembled WGS sequence"/>
</dbReference>
<dbReference type="AlphaFoldDB" id="A0A927R3R7"/>
<keyword evidence="3" id="KW-1185">Reference proteome</keyword>
<organism evidence="2 3">
    <name type="scientific">Sporosarcina limicola</name>
    <dbReference type="NCBI Taxonomy" id="34101"/>
    <lineage>
        <taxon>Bacteria</taxon>
        <taxon>Bacillati</taxon>
        <taxon>Bacillota</taxon>
        <taxon>Bacilli</taxon>
        <taxon>Bacillales</taxon>
        <taxon>Caryophanaceae</taxon>
        <taxon>Sporosarcina</taxon>
    </lineage>
</organism>
<dbReference type="EMBL" id="JADBEL010000013">
    <property type="protein sequence ID" value="MBE1555391.1"/>
    <property type="molecule type" value="Genomic_DNA"/>
</dbReference>
<gene>
    <name evidence="2" type="ORF">H4683_002496</name>
</gene>
<dbReference type="RefSeq" id="WP_192599122.1">
    <property type="nucleotide sequence ID" value="NZ_JADBEL010000013.1"/>
</dbReference>
<dbReference type="Gene3D" id="2.160.20.120">
    <property type="match status" value="1"/>
</dbReference>